<dbReference type="PANTHER" id="PTHR33495:SF2">
    <property type="entry name" value="ANTI-SIGMA FACTOR ANTAGONIST TM_1081-RELATED"/>
    <property type="match status" value="1"/>
</dbReference>
<protein>
    <submittedName>
        <fullName evidence="2">STAS domain-containing protein</fullName>
    </submittedName>
</protein>
<dbReference type="InterPro" id="IPR036513">
    <property type="entry name" value="STAS_dom_sf"/>
</dbReference>
<reference evidence="3" key="1">
    <citation type="journal article" date="2019" name="Int. J. Syst. Evol. Microbiol.">
        <title>The Global Catalogue of Microorganisms (GCM) 10K type strain sequencing project: providing services to taxonomists for standard genome sequencing and annotation.</title>
        <authorList>
            <consortium name="The Broad Institute Genomics Platform"/>
            <consortium name="The Broad Institute Genome Sequencing Center for Infectious Disease"/>
            <person name="Wu L."/>
            <person name="Ma J."/>
        </authorList>
    </citation>
    <scope>NUCLEOTIDE SEQUENCE [LARGE SCALE GENOMIC DNA]</scope>
    <source>
        <strain evidence="3">TBRC 4489</strain>
    </source>
</reference>
<dbReference type="Pfam" id="PF13466">
    <property type="entry name" value="STAS_2"/>
    <property type="match status" value="1"/>
</dbReference>
<dbReference type="InterPro" id="IPR002645">
    <property type="entry name" value="STAS_dom"/>
</dbReference>
<comment type="caution">
    <text evidence="2">The sequence shown here is derived from an EMBL/GenBank/DDBJ whole genome shotgun (WGS) entry which is preliminary data.</text>
</comment>
<dbReference type="Gene3D" id="3.30.750.24">
    <property type="entry name" value="STAS domain"/>
    <property type="match status" value="1"/>
</dbReference>
<dbReference type="PANTHER" id="PTHR33495">
    <property type="entry name" value="ANTI-SIGMA FACTOR ANTAGONIST TM_1081-RELATED-RELATED"/>
    <property type="match status" value="1"/>
</dbReference>
<dbReference type="Proteomes" id="UP001595850">
    <property type="component" value="Unassembled WGS sequence"/>
</dbReference>
<evidence type="ECO:0000313" key="2">
    <source>
        <dbReference type="EMBL" id="MFC4062591.1"/>
    </source>
</evidence>
<accession>A0ABV8IHB8</accession>
<dbReference type="PROSITE" id="PS50801">
    <property type="entry name" value="STAS"/>
    <property type="match status" value="1"/>
</dbReference>
<organism evidence="2 3">
    <name type="scientific">Planomonospora corallina</name>
    <dbReference type="NCBI Taxonomy" id="1806052"/>
    <lineage>
        <taxon>Bacteria</taxon>
        <taxon>Bacillati</taxon>
        <taxon>Actinomycetota</taxon>
        <taxon>Actinomycetes</taxon>
        <taxon>Streptosporangiales</taxon>
        <taxon>Streptosporangiaceae</taxon>
        <taxon>Planomonospora</taxon>
    </lineage>
</organism>
<gene>
    <name evidence="2" type="ORF">ACFOWE_30195</name>
</gene>
<evidence type="ECO:0000259" key="1">
    <source>
        <dbReference type="PROSITE" id="PS50801"/>
    </source>
</evidence>
<dbReference type="InterPro" id="IPR058548">
    <property type="entry name" value="MlaB-like_STAS"/>
</dbReference>
<evidence type="ECO:0000313" key="3">
    <source>
        <dbReference type="Proteomes" id="UP001595850"/>
    </source>
</evidence>
<name>A0ABV8IHB8_9ACTN</name>
<dbReference type="SUPFAM" id="SSF52091">
    <property type="entry name" value="SpoIIaa-like"/>
    <property type="match status" value="1"/>
</dbReference>
<feature type="domain" description="STAS" evidence="1">
    <location>
        <begin position="14"/>
        <end position="96"/>
    </location>
</feature>
<keyword evidence="3" id="KW-1185">Reference proteome</keyword>
<dbReference type="EMBL" id="JBHSBM010000049">
    <property type="protein sequence ID" value="MFC4062591.1"/>
    <property type="molecule type" value="Genomic_DNA"/>
</dbReference>
<sequence>MTASFTVRKHLSDDGVVRLAVGGEVDLSTGQALRHLIVNAALQRPTRLIVDLGQVTFMDSTGVDALVTGRAVALEHGAAYRVTNPCSVVRRALEVTDTLAMLTGDGPAALQLQRGTR</sequence>
<dbReference type="RefSeq" id="WP_377293849.1">
    <property type="nucleotide sequence ID" value="NZ_JBHSBM010000049.1"/>
</dbReference>
<proteinExistence type="predicted"/>
<dbReference type="CDD" id="cd07043">
    <property type="entry name" value="STAS_anti-anti-sigma_factors"/>
    <property type="match status" value="1"/>
</dbReference>